<evidence type="ECO:0000313" key="3">
    <source>
        <dbReference type="Proteomes" id="UP000467700"/>
    </source>
</evidence>
<feature type="domain" description="RSE1/DDB1/CPSF1 C-terminal" evidence="1">
    <location>
        <begin position="72"/>
        <end position="220"/>
    </location>
</feature>
<dbReference type="GO" id="GO:0003676">
    <property type="term" value="F:nucleic acid binding"/>
    <property type="evidence" value="ECO:0007669"/>
    <property type="project" value="InterPro"/>
</dbReference>
<dbReference type="Proteomes" id="UP000467700">
    <property type="component" value="Unassembled WGS sequence"/>
</dbReference>
<dbReference type="OrthoDB" id="436637at2759"/>
<dbReference type="GO" id="GO:0005634">
    <property type="term" value="C:nucleus"/>
    <property type="evidence" value="ECO:0007669"/>
    <property type="project" value="InterPro"/>
</dbReference>
<dbReference type="Pfam" id="PF03178">
    <property type="entry name" value="CPSF_A"/>
    <property type="match status" value="1"/>
</dbReference>
<proteinExistence type="predicted"/>
<name>A0A8S0WWS9_CYCAE</name>
<dbReference type="EMBL" id="CACVBS010000030">
    <property type="protein sequence ID" value="CAA7260728.1"/>
    <property type="molecule type" value="Genomic_DNA"/>
</dbReference>
<organism evidence="2 3">
    <name type="scientific">Cyclocybe aegerita</name>
    <name type="common">Black poplar mushroom</name>
    <name type="synonym">Agrocybe aegerita</name>
    <dbReference type="NCBI Taxonomy" id="1973307"/>
    <lineage>
        <taxon>Eukaryota</taxon>
        <taxon>Fungi</taxon>
        <taxon>Dikarya</taxon>
        <taxon>Basidiomycota</taxon>
        <taxon>Agaricomycotina</taxon>
        <taxon>Agaricomycetes</taxon>
        <taxon>Agaricomycetidae</taxon>
        <taxon>Agaricales</taxon>
        <taxon>Agaricineae</taxon>
        <taxon>Bolbitiaceae</taxon>
        <taxon>Cyclocybe</taxon>
    </lineage>
</organism>
<reference evidence="2 3" key="1">
    <citation type="submission" date="2020-01" db="EMBL/GenBank/DDBJ databases">
        <authorList>
            <person name="Gupta K D."/>
        </authorList>
    </citation>
    <scope>NUCLEOTIDE SEQUENCE [LARGE SCALE GENOMIC DNA]</scope>
</reference>
<sequence>MFDILSHTEAMRKVLRAAEGLSQHSKCSLRQVIAPRRVANSFLDSPPRPISDCQCTEKLATGCLILRCSKSWILSGIGEALRIYAIGQKLLWVENKDFPSAIVPFATQGSCKIIGDMQVSILLAAYKEPENRLLNFADDSQPHWNIALIVLHCNLVVASDRLGSVLLNYLDCSISDLVEADSSGAAIVYEISIRIDTPYKTKMPVYFYVGALIAVIQSLACCRRTGGSVNIVDLLSALEHHMRTEQDWLSPIGRDQMSWRGYYVPVKESATAELDRAVGEVAKKLEQLRLMASDVYGSTYTNVDMHQVSAATTGRVD</sequence>
<dbReference type="InterPro" id="IPR015943">
    <property type="entry name" value="WD40/YVTN_repeat-like_dom_sf"/>
</dbReference>
<evidence type="ECO:0000313" key="2">
    <source>
        <dbReference type="EMBL" id="CAA7260728.1"/>
    </source>
</evidence>
<dbReference type="InterPro" id="IPR004871">
    <property type="entry name" value="RSE1/DDB1/CPSF1_C"/>
</dbReference>
<dbReference type="AlphaFoldDB" id="A0A8S0WWS9"/>
<dbReference type="Gene3D" id="2.130.10.10">
    <property type="entry name" value="YVTN repeat-like/Quinoprotein amine dehydrogenase"/>
    <property type="match status" value="1"/>
</dbReference>
<keyword evidence="3" id="KW-1185">Reference proteome</keyword>
<gene>
    <name evidence="2" type="ORF">AAE3_LOCUS3060</name>
</gene>
<comment type="caution">
    <text evidence="2">The sequence shown here is derived from an EMBL/GenBank/DDBJ whole genome shotgun (WGS) entry which is preliminary data.</text>
</comment>
<protein>
    <recommendedName>
        <fullName evidence="1">RSE1/DDB1/CPSF1 C-terminal domain-containing protein</fullName>
    </recommendedName>
</protein>
<accession>A0A8S0WWS9</accession>
<evidence type="ECO:0000259" key="1">
    <source>
        <dbReference type="Pfam" id="PF03178"/>
    </source>
</evidence>